<protein>
    <submittedName>
        <fullName evidence="1">Uncharacterized protein</fullName>
    </submittedName>
</protein>
<evidence type="ECO:0000313" key="1">
    <source>
        <dbReference type="EMBL" id="MCZ0865616.1"/>
    </source>
</evidence>
<dbReference type="Proteomes" id="UP001069090">
    <property type="component" value="Unassembled WGS sequence"/>
</dbReference>
<dbReference type="RefSeq" id="WP_258331763.1">
    <property type="nucleotide sequence ID" value="NZ_JAPTGG010000008.1"/>
</dbReference>
<evidence type="ECO:0000313" key="2">
    <source>
        <dbReference type="Proteomes" id="UP001069090"/>
    </source>
</evidence>
<name>A0A9J6RN53_9GAMM</name>
<comment type="caution">
    <text evidence="1">The sequence shown here is derived from an EMBL/GenBank/DDBJ whole genome shotgun (WGS) entry which is preliminary data.</text>
</comment>
<keyword evidence="2" id="KW-1185">Reference proteome</keyword>
<gene>
    <name evidence="1" type="ORF">O0V09_10410</name>
</gene>
<organism evidence="1 2">
    <name type="scientific">Dasania phycosphaerae</name>
    <dbReference type="NCBI Taxonomy" id="2950436"/>
    <lineage>
        <taxon>Bacteria</taxon>
        <taxon>Pseudomonadati</taxon>
        <taxon>Pseudomonadota</taxon>
        <taxon>Gammaproteobacteria</taxon>
        <taxon>Cellvibrionales</taxon>
        <taxon>Spongiibacteraceae</taxon>
        <taxon>Dasania</taxon>
    </lineage>
</organism>
<sequence>MNDTPTDQQKLKLTLYLSKSSFRVIKTVQRKLAALENRTVTNAEALNRLIKDFDLTRTTAI</sequence>
<dbReference type="AlphaFoldDB" id="A0A9J6RN53"/>
<dbReference type="EMBL" id="JAPTGG010000008">
    <property type="protein sequence ID" value="MCZ0865616.1"/>
    <property type="molecule type" value="Genomic_DNA"/>
</dbReference>
<accession>A0A9J6RN53</accession>
<proteinExistence type="predicted"/>
<reference evidence="1 2" key="1">
    <citation type="submission" date="2022-12" db="EMBL/GenBank/DDBJ databases">
        <title>Dasania phycosphaerae sp. nov., isolated from particulate material of the south coast of Korea.</title>
        <authorList>
            <person name="Jiang Y."/>
        </authorList>
    </citation>
    <scope>NUCLEOTIDE SEQUENCE [LARGE SCALE GENOMIC DNA]</scope>
    <source>
        <strain evidence="1 2">GY-19</strain>
    </source>
</reference>